<protein>
    <recommendedName>
        <fullName evidence="1">UPF0033 domain-containing protein</fullName>
    </recommendedName>
</protein>
<dbReference type="SUPFAM" id="SSF64307">
    <property type="entry name" value="SirA-like"/>
    <property type="match status" value="1"/>
</dbReference>
<evidence type="ECO:0000313" key="2">
    <source>
        <dbReference type="EMBL" id="VAW29497.1"/>
    </source>
</evidence>
<sequence>MATYQLDITKEHCPMTFVKTKVELSKLSGGDILEVSLLKGEPLENVPKSAEEQGHEILKVSQIEGDVYQIIIRKK</sequence>
<dbReference type="Pfam" id="PF01206">
    <property type="entry name" value="TusA"/>
    <property type="match status" value="1"/>
</dbReference>
<feature type="domain" description="UPF0033" evidence="1">
    <location>
        <begin position="5"/>
        <end position="74"/>
    </location>
</feature>
<organism evidence="2">
    <name type="scientific">hydrothermal vent metagenome</name>
    <dbReference type="NCBI Taxonomy" id="652676"/>
    <lineage>
        <taxon>unclassified sequences</taxon>
        <taxon>metagenomes</taxon>
        <taxon>ecological metagenomes</taxon>
    </lineage>
</organism>
<reference evidence="2" key="1">
    <citation type="submission" date="2018-06" db="EMBL/GenBank/DDBJ databases">
        <authorList>
            <person name="Zhirakovskaya E."/>
        </authorList>
    </citation>
    <scope>NUCLEOTIDE SEQUENCE</scope>
</reference>
<proteinExistence type="predicted"/>
<dbReference type="InterPro" id="IPR036868">
    <property type="entry name" value="TusA-like_sf"/>
</dbReference>
<evidence type="ECO:0000259" key="1">
    <source>
        <dbReference type="Pfam" id="PF01206"/>
    </source>
</evidence>
<dbReference type="Gene3D" id="3.30.110.40">
    <property type="entry name" value="TusA-like domain"/>
    <property type="match status" value="1"/>
</dbReference>
<accession>A0A3B0UVW4</accession>
<dbReference type="EMBL" id="UOET01000374">
    <property type="protein sequence ID" value="VAW29497.1"/>
    <property type="molecule type" value="Genomic_DNA"/>
</dbReference>
<name>A0A3B0UVW4_9ZZZZ</name>
<dbReference type="InterPro" id="IPR001455">
    <property type="entry name" value="TusA-like"/>
</dbReference>
<gene>
    <name evidence="2" type="ORF">MNBD_BACTEROID07-1443</name>
</gene>
<dbReference type="PANTHER" id="PTHR33279:SF19">
    <property type="entry name" value="SSL1707 PROTEIN"/>
    <property type="match status" value="1"/>
</dbReference>
<dbReference type="PANTHER" id="PTHR33279">
    <property type="entry name" value="SULFUR CARRIER PROTEIN YEDF-RELATED"/>
    <property type="match status" value="1"/>
</dbReference>
<dbReference type="AlphaFoldDB" id="A0A3B0UVW4"/>
<dbReference type="CDD" id="cd00291">
    <property type="entry name" value="SirA_YedF_YeeD"/>
    <property type="match status" value="1"/>
</dbReference>